<name>A0A8S5UBG4_9VIRU</name>
<reference evidence="1" key="1">
    <citation type="journal article" date="2021" name="Proc. Natl. Acad. Sci. U.S.A.">
        <title>A Catalog of Tens of Thousands of Viruses from Human Metagenomes Reveals Hidden Associations with Chronic Diseases.</title>
        <authorList>
            <person name="Tisza M.J."/>
            <person name="Buck C.B."/>
        </authorList>
    </citation>
    <scope>NUCLEOTIDE SEQUENCE</scope>
    <source>
        <strain evidence="1">CtJfE44</strain>
    </source>
</reference>
<sequence>MSLILGFGCGVGFAYLLKVLKSKKNKDFKCGDEDVCSNCKFHSVVIDSISEVKTNVND</sequence>
<evidence type="ECO:0000313" key="1">
    <source>
        <dbReference type="EMBL" id="DAF91738.1"/>
    </source>
</evidence>
<organism evidence="1">
    <name type="scientific">Inoviridae sp. ctJfE44</name>
    <dbReference type="NCBI Taxonomy" id="2825779"/>
    <lineage>
        <taxon>Viruses</taxon>
        <taxon>Monodnaviria</taxon>
        <taxon>Loebvirae</taxon>
        <taxon>Hofneiviricota</taxon>
        <taxon>Faserviricetes</taxon>
        <taxon>Tubulavirales</taxon>
        <taxon>Inoviridae</taxon>
    </lineage>
</organism>
<accession>A0A8S5UBG4</accession>
<protein>
    <submittedName>
        <fullName evidence="1">Uncharacterized protein</fullName>
    </submittedName>
</protein>
<dbReference type="EMBL" id="BK016060">
    <property type="protein sequence ID" value="DAF91738.1"/>
    <property type="molecule type" value="Genomic_DNA"/>
</dbReference>
<proteinExistence type="predicted"/>